<dbReference type="GO" id="GO:0016651">
    <property type="term" value="F:oxidoreductase activity, acting on NAD(P)H"/>
    <property type="evidence" value="ECO:0007669"/>
    <property type="project" value="TreeGrafter"/>
</dbReference>
<evidence type="ECO:0000259" key="3">
    <source>
        <dbReference type="SMART" id="SM00829"/>
    </source>
</evidence>
<name>A0A100VL46_PAEAM</name>
<dbReference type="SMART" id="SM00829">
    <property type="entry name" value="PKS_ER"/>
    <property type="match status" value="1"/>
</dbReference>
<keyword evidence="2" id="KW-0560">Oxidoreductase</keyword>
<dbReference type="Pfam" id="PF08240">
    <property type="entry name" value="ADH_N"/>
    <property type="match status" value="1"/>
</dbReference>
<dbReference type="InterPro" id="IPR020843">
    <property type="entry name" value="ER"/>
</dbReference>
<protein>
    <submittedName>
        <fullName evidence="4">NADPH:quinone reductase</fullName>
    </submittedName>
</protein>
<organism evidence="4 5">
    <name type="scientific">Paenibacillus amylolyticus</name>
    <dbReference type="NCBI Taxonomy" id="1451"/>
    <lineage>
        <taxon>Bacteria</taxon>
        <taxon>Bacillati</taxon>
        <taxon>Bacillota</taxon>
        <taxon>Bacilli</taxon>
        <taxon>Bacillales</taxon>
        <taxon>Paenibacillaceae</taxon>
        <taxon>Paenibacillus</taxon>
    </lineage>
</organism>
<evidence type="ECO:0000313" key="5">
    <source>
        <dbReference type="Proteomes" id="UP000069697"/>
    </source>
</evidence>
<dbReference type="GO" id="GO:0070402">
    <property type="term" value="F:NADPH binding"/>
    <property type="evidence" value="ECO:0007669"/>
    <property type="project" value="TreeGrafter"/>
</dbReference>
<dbReference type="RefSeq" id="WP_062834516.1">
    <property type="nucleotide sequence ID" value="NZ_BCNV01000001.1"/>
</dbReference>
<dbReference type="InterPro" id="IPR036291">
    <property type="entry name" value="NAD(P)-bd_dom_sf"/>
</dbReference>
<dbReference type="InterPro" id="IPR013154">
    <property type="entry name" value="ADH-like_N"/>
</dbReference>
<dbReference type="SUPFAM" id="SSF51735">
    <property type="entry name" value="NAD(P)-binding Rossmann-fold domains"/>
    <property type="match status" value="1"/>
</dbReference>
<evidence type="ECO:0000256" key="2">
    <source>
        <dbReference type="ARBA" id="ARBA00023002"/>
    </source>
</evidence>
<dbReference type="InterPro" id="IPR011032">
    <property type="entry name" value="GroES-like_sf"/>
</dbReference>
<dbReference type="Gene3D" id="3.40.50.720">
    <property type="entry name" value="NAD(P)-binding Rossmann-like Domain"/>
    <property type="match status" value="1"/>
</dbReference>
<dbReference type="AlphaFoldDB" id="A0A100VL46"/>
<feature type="domain" description="Enoyl reductase (ER)" evidence="3">
    <location>
        <begin position="10"/>
        <end position="318"/>
    </location>
</feature>
<dbReference type="Proteomes" id="UP000069697">
    <property type="component" value="Unassembled WGS sequence"/>
</dbReference>
<sequence length="321" mass="34829">MKAVVLEGACAPEELNVREVPIPEVKPGWVLIKIRAFGINRSEMYTRQGHSPSVPFPRIIGIECVGVIEDASDSTFQKGQHVASLMGGLGREFDGSYAEYALIPSEQVYLIPEGMEWTTLAAIPEMYYTAYASLFESLQLTTGEVLLIRGGTSSVGLAALQLAKSVGATVISTTRDSGKLAYLQQAGADFAILDDEHFTNKVVEIAPNGVDKVLELIGTLTLKESLQLVSERGILCMSGILGNEWTLNSFEPLIDIPTGVLFTAFTSEVIKETVLVNLFNHIKDHALVPPMAKVFKLEEIAAAHLFMESNTANGKIVITNE</sequence>
<dbReference type="PANTHER" id="PTHR48106:SF18">
    <property type="entry name" value="QUINONE OXIDOREDUCTASE PIG3"/>
    <property type="match status" value="1"/>
</dbReference>
<dbReference type="Pfam" id="PF00107">
    <property type="entry name" value="ADH_zinc_N"/>
    <property type="match status" value="1"/>
</dbReference>
<keyword evidence="1" id="KW-0521">NADP</keyword>
<accession>A0A100VL46</accession>
<dbReference type="PRINTS" id="PR00081">
    <property type="entry name" value="GDHRDH"/>
</dbReference>
<proteinExistence type="predicted"/>
<evidence type="ECO:0000256" key="1">
    <source>
        <dbReference type="ARBA" id="ARBA00022857"/>
    </source>
</evidence>
<dbReference type="EMBL" id="BCNV01000001">
    <property type="protein sequence ID" value="GAS81878.1"/>
    <property type="molecule type" value="Genomic_DNA"/>
</dbReference>
<dbReference type="InterPro" id="IPR002347">
    <property type="entry name" value="SDR_fam"/>
</dbReference>
<reference evidence="4 5" key="1">
    <citation type="journal article" date="2016" name="Genome Announc.">
        <title>Draft Genome Sequence of Paenibacillus amylolyticus Heshi-A3, Isolated from Fermented Rice Bran in a Japanese Fermented Seafood Dish.</title>
        <authorList>
            <person name="Akuzawa S."/>
            <person name="Nagaoka J."/>
            <person name="Kanekatsu M."/>
            <person name="Kubota E."/>
            <person name="Ohtake R."/>
            <person name="Suzuki T."/>
            <person name="Kanesaki Y."/>
        </authorList>
    </citation>
    <scope>NUCLEOTIDE SEQUENCE [LARGE SCALE GENOMIC DNA]</scope>
    <source>
        <strain evidence="4 5">Heshi-A3</strain>
    </source>
</reference>
<reference evidence="5" key="2">
    <citation type="submission" date="2016-01" db="EMBL/GenBank/DDBJ databases">
        <title>Draft Genome Sequence of Paenibacillus amylolyticus Heshi-A3 that Was Isolated from Fermented Rice Bran with Aging Salted Mackerel, Which Was Named Heshiko as Traditional Fermented Seafood in Japan.</title>
        <authorList>
            <person name="Akuzawa S."/>
            <person name="Nakagawa J."/>
            <person name="Kanekatsu T."/>
            <person name="Kubota E."/>
            <person name="Ohtake R."/>
            <person name="Suzuki T."/>
            <person name="Kanesaki Y."/>
        </authorList>
    </citation>
    <scope>NUCLEOTIDE SEQUENCE [LARGE SCALE GENOMIC DNA]</scope>
    <source>
        <strain evidence="5">Heshi-A3</strain>
    </source>
</reference>
<evidence type="ECO:0000313" key="4">
    <source>
        <dbReference type="EMBL" id="GAS81878.1"/>
    </source>
</evidence>
<dbReference type="SUPFAM" id="SSF50129">
    <property type="entry name" value="GroES-like"/>
    <property type="match status" value="1"/>
</dbReference>
<dbReference type="PANTHER" id="PTHR48106">
    <property type="entry name" value="QUINONE OXIDOREDUCTASE PIG3-RELATED"/>
    <property type="match status" value="1"/>
</dbReference>
<gene>
    <name evidence="4" type="ORF">PAHA3_1952</name>
</gene>
<dbReference type="InterPro" id="IPR013149">
    <property type="entry name" value="ADH-like_C"/>
</dbReference>
<dbReference type="CDD" id="cd08243">
    <property type="entry name" value="quinone_oxidoreductase_like_1"/>
    <property type="match status" value="1"/>
</dbReference>
<dbReference type="Gene3D" id="3.90.180.10">
    <property type="entry name" value="Medium-chain alcohol dehydrogenases, catalytic domain"/>
    <property type="match status" value="1"/>
</dbReference>
<comment type="caution">
    <text evidence="4">The sequence shown here is derived from an EMBL/GenBank/DDBJ whole genome shotgun (WGS) entry which is preliminary data.</text>
</comment>